<keyword evidence="1" id="KW-1133">Transmembrane helix</keyword>
<dbReference type="PATRIC" id="fig|70996.4.peg.3591"/>
<gene>
    <name evidence="2" type="ORF">SE18_14780</name>
</gene>
<accession>A0A0P6Y8B4</accession>
<keyword evidence="1" id="KW-0812">Transmembrane</keyword>
<feature type="transmembrane region" description="Helical" evidence="1">
    <location>
        <begin position="150"/>
        <end position="173"/>
    </location>
</feature>
<keyword evidence="3" id="KW-1185">Reference proteome</keyword>
<comment type="caution">
    <text evidence="2">The sequence shown here is derived from an EMBL/GenBank/DDBJ whole genome shotgun (WGS) entry which is preliminary data.</text>
</comment>
<dbReference type="AlphaFoldDB" id="A0A0P6Y8B4"/>
<dbReference type="Proteomes" id="UP000050277">
    <property type="component" value="Unassembled WGS sequence"/>
</dbReference>
<protein>
    <recommendedName>
        <fullName evidence="4">Glycosyltransferase RgtA/B/C/D-like domain-containing protein</fullName>
    </recommendedName>
</protein>
<feature type="transmembrane region" description="Helical" evidence="1">
    <location>
        <begin position="260"/>
        <end position="279"/>
    </location>
</feature>
<keyword evidence="1" id="KW-0472">Membrane</keyword>
<proteinExistence type="predicted"/>
<sequence length="485" mass="55752">MYSLNAGKFMYTLDDPYIHLALARNIYAGHYGLQLIEPSAPSSSILWPFILALFAPLAFFEYIPLILNILFGFGILFFISKSIRLIFQDTISTTKKAVIISIFIIISSLTPLIWSGMEHILQILLTSILIYNVLELEINNKLNKSIIITIMLSSLIRYENLAISVPLLIYLYFKGYRLLSLLGLILTLAPLAAFSYFLHRIGLSYLPTSVIIKTSFFSSKSSFEVLLINISFAMQEATWYYLLGLLILIGIKLRQKSNFYLKLTIMTSIVLQLIFGTTLGSFHRYETFMFIYATVVFIYLYRNTIQVAISNTRNILATILLLLTVLIFSKYIYNMVHAPAMSNSIYSQQYQMALFASKYYNANVGVNDIGLVSYFNPHYTLDLFGLSNIDVIDYRRTNSPNWMETIASQYDVNLIMIYDSWFKTYLPSDWTQIGKLHLESRYASVEEPDVSFYVRDPNTSAQVRQLLEQFSQTLPKGTEFRFAQE</sequence>
<feature type="transmembrane region" description="Helical" evidence="1">
    <location>
        <begin position="179"/>
        <end position="198"/>
    </location>
</feature>
<name>A0A0P6Y8B4_9CHLR</name>
<evidence type="ECO:0000313" key="3">
    <source>
        <dbReference type="Proteomes" id="UP000050277"/>
    </source>
</evidence>
<evidence type="ECO:0000313" key="2">
    <source>
        <dbReference type="EMBL" id="KPL86126.1"/>
    </source>
</evidence>
<evidence type="ECO:0000256" key="1">
    <source>
        <dbReference type="SAM" id="Phobius"/>
    </source>
</evidence>
<dbReference type="STRING" id="70996.SE18_14780"/>
<feature type="transmembrane region" description="Helical" evidence="1">
    <location>
        <begin position="314"/>
        <end position="333"/>
    </location>
</feature>
<feature type="transmembrane region" description="Helical" evidence="1">
    <location>
        <begin position="97"/>
        <end position="114"/>
    </location>
</feature>
<organism evidence="2 3">
    <name type="scientific">Herpetosiphon geysericola</name>
    <dbReference type="NCBI Taxonomy" id="70996"/>
    <lineage>
        <taxon>Bacteria</taxon>
        <taxon>Bacillati</taxon>
        <taxon>Chloroflexota</taxon>
        <taxon>Chloroflexia</taxon>
        <taxon>Herpetosiphonales</taxon>
        <taxon>Herpetosiphonaceae</taxon>
        <taxon>Herpetosiphon</taxon>
    </lineage>
</organism>
<feature type="transmembrane region" description="Helical" evidence="1">
    <location>
        <begin position="45"/>
        <end position="77"/>
    </location>
</feature>
<evidence type="ECO:0008006" key="4">
    <source>
        <dbReference type="Google" id="ProtNLM"/>
    </source>
</evidence>
<feature type="transmembrane region" description="Helical" evidence="1">
    <location>
        <begin position="285"/>
        <end position="302"/>
    </location>
</feature>
<feature type="transmembrane region" description="Helical" evidence="1">
    <location>
        <begin position="238"/>
        <end position="253"/>
    </location>
</feature>
<reference evidence="2 3" key="1">
    <citation type="submission" date="2015-07" db="EMBL/GenBank/DDBJ databases">
        <title>Whole genome sequence of Herpetosiphon geysericola DSM 7119.</title>
        <authorList>
            <person name="Hemp J."/>
            <person name="Ward L.M."/>
            <person name="Pace L.A."/>
            <person name="Fischer W.W."/>
        </authorList>
    </citation>
    <scope>NUCLEOTIDE SEQUENCE [LARGE SCALE GENOMIC DNA]</scope>
    <source>
        <strain evidence="2 3">DSM 7119</strain>
    </source>
</reference>
<dbReference type="EMBL" id="LGKP01000022">
    <property type="protein sequence ID" value="KPL86126.1"/>
    <property type="molecule type" value="Genomic_DNA"/>
</dbReference>